<proteinExistence type="predicted"/>
<evidence type="ECO:0000313" key="2">
    <source>
        <dbReference type="Proteomes" id="UP000051677"/>
    </source>
</evidence>
<dbReference type="EMBL" id="LKTM01000054">
    <property type="protein sequence ID" value="KQH79981.1"/>
    <property type="molecule type" value="Genomic_DNA"/>
</dbReference>
<comment type="caution">
    <text evidence="1">The sequence shown here is derived from an EMBL/GenBank/DDBJ whole genome shotgun (WGS) entry which is preliminary data.</text>
</comment>
<evidence type="ECO:0000313" key="1">
    <source>
        <dbReference type="EMBL" id="KQH79981.1"/>
    </source>
</evidence>
<protein>
    <submittedName>
        <fullName evidence="1">Uncharacterized protein</fullName>
    </submittedName>
</protein>
<sequence length="87" mass="9086">MTPSEADLAGRVVERLHRVQDLLAAVCDDPGRHGHESVNASIAAEVADDGRLVRLWLSPLCMTGCTAGQLEDVINAAVVAAMGAAIH</sequence>
<reference evidence="1 2" key="1">
    <citation type="submission" date="2015-10" db="EMBL/GenBank/DDBJ databases">
        <title>Mycobacterium gordonae draft genome assembly.</title>
        <authorList>
            <person name="Ustinova V."/>
            <person name="Smirnova T."/>
            <person name="Blagodatskikh K."/>
            <person name="Varlamov D."/>
            <person name="Larionova E."/>
            <person name="Chernousova L."/>
        </authorList>
    </citation>
    <scope>NUCLEOTIDE SEQUENCE [LARGE SCALE GENOMIC DNA]</scope>
    <source>
        <strain evidence="1 2">CTRI 14-8773</strain>
    </source>
</reference>
<dbReference type="Proteomes" id="UP000051677">
    <property type="component" value="Unassembled WGS sequence"/>
</dbReference>
<organism evidence="1 2">
    <name type="scientific">Mycobacterium gordonae</name>
    <dbReference type="NCBI Taxonomy" id="1778"/>
    <lineage>
        <taxon>Bacteria</taxon>
        <taxon>Bacillati</taxon>
        <taxon>Actinomycetota</taxon>
        <taxon>Actinomycetes</taxon>
        <taxon>Mycobacteriales</taxon>
        <taxon>Mycobacteriaceae</taxon>
        <taxon>Mycobacterium</taxon>
    </lineage>
</organism>
<name>A0A0Q2QJF1_MYCGO</name>
<accession>A0A0Q2QJF1</accession>
<gene>
    <name evidence="1" type="ORF">AO501_20675</name>
</gene>
<dbReference type="AlphaFoldDB" id="A0A0Q2QJF1"/>